<dbReference type="AlphaFoldDB" id="C7NXT1"/>
<evidence type="ECO:0000256" key="1">
    <source>
        <dbReference type="SAM" id="Phobius"/>
    </source>
</evidence>
<dbReference type="EMBL" id="CP001688">
    <property type="protein sequence ID" value="ACV46519.1"/>
    <property type="molecule type" value="Genomic_DNA"/>
</dbReference>
<gene>
    <name evidence="2" type="ordered locus">Hmuk_0383</name>
</gene>
<dbReference type="KEGG" id="hmu:Hmuk_0383"/>
<feature type="transmembrane region" description="Helical" evidence="1">
    <location>
        <begin position="172"/>
        <end position="189"/>
    </location>
</feature>
<feature type="transmembrane region" description="Helical" evidence="1">
    <location>
        <begin position="33"/>
        <end position="54"/>
    </location>
</feature>
<evidence type="ECO:0000313" key="2">
    <source>
        <dbReference type="EMBL" id="ACV46519.1"/>
    </source>
</evidence>
<sequence length="271" mass="28034">MMGNNGGRLTLVGAFSIAFASLGATTGQQQSWLVAIGLHLGIAYCILGSVRMVIPHEKIHWIVIVTVLGAGSMGLALQPIGSIVFGELGSDPRSIGSLSWAFASIAVALAYPLGRVSNKQIEWSIVGAIGIAISPHVYYLWQALDTVSVPAGAVVEMAGSINTSLQPLAETSVIAAICLWAAIPLYHLGRTQSDIGTSSRVPSLPTATLGLGICLLQVLSIGAANPVRAGSLQGVVLLFLVSPVLYFSGRLLQGIHTLNSDPENGAETGAD</sequence>
<feature type="transmembrane region" description="Helical" evidence="1">
    <location>
        <begin position="230"/>
        <end position="248"/>
    </location>
</feature>
<feature type="transmembrane region" description="Helical" evidence="1">
    <location>
        <begin position="61"/>
        <end position="85"/>
    </location>
</feature>
<protein>
    <submittedName>
        <fullName evidence="2">Uncharacterized protein</fullName>
    </submittedName>
</protein>
<keyword evidence="3" id="KW-1185">Reference proteome</keyword>
<keyword evidence="1" id="KW-0812">Transmembrane</keyword>
<accession>C7NXT1</accession>
<proteinExistence type="predicted"/>
<feature type="transmembrane region" description="Helical" evidence="1">
    <location>
        <begin position="97"/>
        <end position="114"/>
    </location>
</feature>
<dbReference type="Proteomes" id="UP000001746">
    <property type="component" value="Chromosome"/>
</dbReference>
<feature type="transmembrane region" description="Helical" evidence="1">
    <location>
        <begin position="121"/>
        <end position="141"/>
    </location>
</feature>
<organism evidence="2 3">
    <name type="scientific">Halomicrobium mukohataei (strain ATCC 700874 / DSM 12286 / JCM 9738 / NCIMB 13541)</name>
    <name type="common">Haloarcula mukohataei</name>
    <dbReference type="NCBI Taxonomy" id="485914"/>
    <lineage>
        <taxon>Archaea</taxon>
        <taxon>Methanobacteriati</taxon>
        <taxon>Methanobacteriota</taxon>
        <taxon>Stenosarchaea group</taxon>
        <taxon>Halobacteria</taxon>
        <taxon>Halobacteriales</taxon>
        <taxon>Haloarculaceae</taxon>
        <taxon>Halomicrobium</taxon>
    </lineage>
</organism>
<dbReference type="HOGENOM" id="CLU_1025283_0_0_2"/>
<feature type="transmembrane region" description="Helical" evidence="1">
    <location>
        <begin position="201"/>
        <end position="224"/>
    </location>
</feature>
<evidence type="ECO:0000313" key="3">
    <source>
        <dbReference type="Proteomes" id="UP000001746"/>
    </source>
</evidence>
<name>C7NXT1_HALMD</name>
<reference evidence="2 3" key="1">
    <citation type="journal article" date="2009" name="Stand. Genomic Sci.">
        <title>Complete genome sequence of Halomicrobium mukohataei type strain (arg-2).</title>
        <authorList>
            <person name="Tindall B.J."/>
            <person name="Schneider S."/>
            <person name="Lapidus A."/>
            <person name="Copeland A."/>
            <person name="Glavina Del Rio T."/>
            <person name="Nolan M."/>
            <person name="Lucas S."/>
            <person name="Chen F."/>
            <person name="Tice H."/>
            <person name="Cheng J.F."/>
            <person name="Saunders E."/>
            <person name="Bruce D."/>
            <person name="Goodwin L."/>
            <person name="Pitluck S."/>
            <person name="Mikhailova N."/>
            <person name="Pati A."/>
            <person name="Ivanova N."/>
            <person name="Mavrommatis K."/>
            <person name="Chen A."/>
            <person name="Palaniappan K."/>
            <person name="Chain P."/>
            <person name="Land M."/>
            <person name="Hauser L."/>
            <person name="Chang Y.J."/>
            <person name="Jeffries C.D."/>
            <person name="Brettin T."/>
            <person name="Han C."/>
            <person name="Rohde M."/>
            <person name="Goker M."/>
            <person name="Bristow J."/>
            <person name="Eisen J.A."/>
            <person name="Markowitz V."/>
            <person name="Hugenholtz P."/>
            <person name="Klenk H.P."/>
            <person name="Kyrpides N.C."/>
            <person name="Detter J.C."/>
        </authorList>
    </citation>
    <scope>NUCLEOTIDE SEQUENCE [LARGE SCALE GENOMIC DNA]</scope>
    <source>
        <strain evidence="3">ATCC 700874 / DSM 12286 / JCM 9738 / NCIMB 13541</strain>
    </source>
</reference>
<keyword evidence="1" id="KW-0472">Membrane</keyword>
<keyword evidence="1" id="KW-1133">Transmembrane helix</keyword>